<accession>A0ABP9NKV1</accession>
<reference evidence="3" key="1">
    <citation type="journal article" date="2019" name="Int. J. Syst. Evol. Microbiol.">
        <title>The Global Catalogue of Microorganisms (GCM) 10K type strain sequencing project: providing services to taxonomists for standard genome sequencing and annotation.</title>
        <authorList>
            <consortium name="The Broad Institute Genomics Platform"/>
            <consortium name="The Broad Institute Genome Sequencing Center for Infectious Disease"/>
            <person name="Wu L."/>
            <person name="Ma J."/>
        </authorList>
    </citation>
    <scope>NUCLEOTIDE SEQUENCE [LARGE SCALE GENOMIC DNA]</scope>
    <source>
        <strain evidence="3">JCM 18302</strain>
    </source>
</reference>
<protein>
    <submittedName>
        <fullName evidence="2">Uncharacterized protein</fullName>
    </submittedName>
</protein>
<name>A0ABP9NKV1_9PSEU</name>
<gene>
    <name evidence="2" type="ORF">GCM10023320_39170</name>
</gene>
<feature type="transmembrane region" description="Helical" evidence="1">
    <location>
        <begin position="21"/>
        <end position="43"/>
    </location>
</feature>
<dbReference type="EMBL" id="BAABJO010000013">
    <property type="protein sequence ID" value="GAA5125107.1"/>
    <property type="molecule type" value="Genomic_DNA"/>
</dbReference>
<evidence type="ECO:0000313" key="2">
    <source>
        <dbReference type="EMBL" id="GAA5125107.1"/>
    </source>
</evidence>
<keyword evidence="1" id="KW-0812">Transmembrane</keyword>
<comment type="caution">
    <text evidence="2">The sequence shown here is derived from an EMBL/GenBank/DDBJ whole genome shotgun (WGS) entry which is preliminary data.</text>
</comment>
<dbReference type="RefSeq" id="WP_345606617.1">
    <property type="nucleotide sequence ID" value="NZ_BAABJO010000013.1"/>
</dbReference>
<evidence type="ECO:0000256" key="1">
    <source>
        <dbReference type="SAM" id="Phobius"/>
    </source>
</evidence>
<keyword evidence="1" id="KW-1133">Transmembrane helix</keyword>
<proteinExistence type="predicted"/>
<keyword evidence="3" id="KW-1185">Reference proteome</keyword>
<feature type="transmembrane region" description="Helical" evidence="1">
    <location>
        <begin position="82"/>
        <end position="102"/>
    </location>
</feature>
<organism evidence="2 3">
    <name type="scientific">Pseudonocardia adelaidensis</name>
    <dbReference type="NCBI Taxonomy" id="648754"/>
    <lineage>
        <taxon>Bacteria</taxon>
        <taxon>Bacillati</taxon>
        <taxon>Actinomycetota</taxon>
        <taxon>Actinomycetes</taxon>
        <taxon>Pseudonocardiales</taxon>
        <taxon>Pseudonocardiaceae</taxon>
        <taxon>Pseudonocardia</taxon>
    </lineage>
</organism>
<feature type="transmembrane region" description="Helical" evidence="1">
    <location>
        <begin position="49"/>
        <end position="70"/>
    </location>
</feature>
<evidence type="ECO:0000313" key="3">
    <source>
        <dbReference type="Proteomes" id="UP001500804"/>
    </source>
</evidence>
<sequence>MGRAGTLRRRTEPRAVRLLRGFSGVLAGGLVALAVALLVAGVVAQQRAVPGPGAASIGGHVVAAVAAVVLQRRADRSPAAQAAGWAFAVMGLTAVVLAVLWLV</sequence>
<dbReference type="Proteomes" id="UP001500804">
    <property type="component" value="Unassembled WGS sequence"/>
</dbReference>
<keyword evidence="1" id="KW-0472">Membrane</keyword>